<organism evidence="3 4">
    <name type="scientific">Cucurbitaria berberidis CBS 394.84</name>
    <dbReference type="NCBI Taxonomy" id="1168544"/>
    <lineage>
        <taxon>Eukaryota</taxon>
        <taxon>Fungi</taxon>
        <taxon>Dikarya</taxon>
        <taxon>Ascomycota</taxon>
        <taxon>Pezizomycotina</taxon>
        <taxon>Dothideomycetes</taxon>
        <taxon>Pleosporomycetidae</taxon>
        <taxon>Pleosporales</taxon>
        <taxon>Pleosporineae</taxon>
        <taxon>Cucurbitariaceae</taxon>
        <taxon>Cucurbitaria</taxon>
    </lineage>
</organism>
<keyword evidence="4" id="KW-1185">Reference proteome</keyword>
<sequence>MSSLSIILLIATLVEVSVSSCFLPNGTALDDRWAQSCSPDPRNPLHTVCCHTKWENPPGGDIILGPTADECLPNGLCQNRGWSSVEGDKKPPWTHYYRVYCTNQDWSGCLDVCNIGLAADDVAQITPCDQSGTSEKWCCGNSTDCCTSGSASEIVIIPRALGNLTSGSLSPPPGTDTNKNNARKRRNMRIGAGVGIGFGVPALGVIIWWCLWHRRKTNKENLDPSDEISLRQTETLGTRHAVIGRSDTHGQI</sequence>
<proteinExistence type="predicted"/>
<evidence type="ECO:0000313" key="3">
    <source>
        <dbReference type="EMBL" id="KAF1849211.1"/>
    </source>
</evidence>
<accession>A0A9P4GPV1</accession>
<dbReference type="AlphaFoldDB" id="A0A9P4GPV1"/>
<gene>
    <name evidence="3" type="ORF">K460DRAFT_415619</name>
</gene>
<dbReference type="RefSeq" id="XP_040791774.1">
    <property type="nucleotide sequence ID" value="XM_040937744.1"/>
</dbReference>
<keyword evidence="1" id="KW-0812">Transmembrane</keyword>
<name>A0A9P4GPV1_9PLEO</name>
<dbReference type="GeneID" id="63854994"/>
<keyword evidence="1" id="KW-0472">Membrane</keyword>
<dbReference type="Proteomes" id="UP000800039">
    <property type="component" value="Unassembled WGS sequence"/>
</dbReference>
<keyword evidence="1" id="KW-1133">Transmembrane helix</keyword>
<feature type="signal peptide" evidence="2">
    <location>
        <begin position="1"/>
        <end position="19"/>
    </location>
</feature>
<evidence type="ECO:0000256" key="2">
    <source>
        <dbReference type="SAM" id="SignalP"/>
    </source>
</evidence>
<feature type="transmembrane region" description="Helical" evidence="1">
    <location>
        <begin position="190"/>
        <end position="212"/>
    </location>
</feature>
<evidence type="ECO:0000313" key="4">
    <source>
        <dbReference type="Proteomes" id="UP000800039"/>
    </source>
</evidence>
<comment type="caution">
    <text evidence="3">The sequence shown here is derived from an EMBL/GenBank/DDBJ whole genome shotgun (WGS) entry which is preliminary data.</text>
</comment>
<protein>
    <recommendedName>
        <fullName evidence="5">Mid2 domain-containing protein</fullName>
    </recommendedName>
</protein>
<dbReference type="EMBL" id="ML976615">
    <property type="protein sequence ID" value="KAF1849211.1"/>
    <property type="molecule type" value="Genomic_DNA"/>
</dbReference>
<dbReference type="OrthoDB" id="5215637at2759"/>
<feature type="chain" id="PRO_5040451996" description="Mid2 domain-containing protein" evidence="2">
    <location>
        <begin position="20"/>
        <end position="252"/>
    </location>
</feature>
<keyword evidence="2" id="KW-0732">Signal</keyword>
<reference evidence="3" key="1">
    <citation type="submission" date="2020-01" db="EMBL/GenBank/DDBJ databases">
        <authorList>
            <consortium name="DOE Joint Genome Institute"/>
            <person name="Haridas S."/>
            <person name="Albert R."/>
            <person name="Binder M."/>
            <person name="Bloem J."/>
            <person name="Labutti K."/>
            <person name="Salamov A."/>
            <person name="Andreopoulos B."/>
            <person name="Baker S.E."/>
            <person name="Barry K."/>
            <person name="Bills G."/>
            <person name="Bluhm B.H."/>
            <person name="Cannon C."/>
            <person name="Castanera R."/>
            <person name="Culley D.E."/>
            <person name="Daum C."/>
            <person name="Ezra D."/>
            <person name="Gonzalez J.B."/>
            <person name="Henrissat B."/>
            <person name="Kuo A."/>
            <person name="Liang C."/>
            <person name="Lipzen A."/>
            <person name="Lutzoni F."/>
            <person name="Magnuson J."/>
            <person name="Mondo S."/>
            <person name="Nolan M."/>
            <person name="Ohm R."/>
            <person name="Pangilinan J."/>
            <person name="Park H.-J."/>
            <person name="Ramirez L."/>
            <person name="Alfaro M."/>
            <person name="Sun H."/>
            <person name="Tritt A."/>
            <person name="Yoshinaga Y."/>
            <person name="Zwiers L.-H."/>
            <person name="Turgeon B.G."/>
            <person name="Goodwin S.B."/>
            <person name="Spatafora J.W."/>
            <person name="Crous P.W."/>
            <person name="Grigoriev I.V."/>
        </authorList>
    </citation>
    <scope>NUCLEOTIDE SEQUENCE</scope>
    <source>
        <strain evidence="3">CBS 394.84</strain>
    </source>
</reference>
<evidence type="ECO:0008006" key="5">
    <source>
        <dbReference type="Google" id="ProtNLM"/>
    </source>
</evidence>
<evidence type="ECO:0000256" key="1">
    <source>
        <dbReference type="SAM" id="Phobius"/>
    </source>
</evidence>